<dbReference type="EMBL" id="DVMQ01000018">
    <property type="protein sequence ID" value="HIU24687.1"/>
    <property type="molecule type" value="Genomic_DNA"/>
</dbReference>
<protein>
    <submittedName>
        <fullName evidence="6">ATP-binding cassette domain-containing protein</fullName>
    </submittedName>
</protein>
<dbReference type="Pfam" id="PF00005">
    <property type="entry name" value="ABC_tran"/>
    <property type="match status" value="1"/>
</dbReference>
<name>A0A9D1HYZ5_9ACTN</name>
<reference evidence="6" key="2">
    <citation type="journal article" date="2021" name="PeerJ">
        <title>Extensive microbial diversity within the chicken gut microbiome revealed by metagenomics and culture.</title>
        <authorList>
            <person name="Gilroy R."/>
            <person name="Ravi A."/>
            <person name="Getino M."/>
            <person name="Pursley I."/>
            <person name="Horton D.L."/>
            <person name="Alikhan N.F."/>
            <person name="Baker D."/>
            <person name="Gharbi K."/>
            <person name="Hall N."/>
            <person name="Watson M."/>
            <person name="Adriaenssens E.M."/>
            <person name="Foster-Nyarko E."/>
            <person name="Jarju S."/>
            <person name="Secka A."/>
            <person name="Antonio M."/>
            <person name="Oren A."/>
            <person name="Chaudhuri R.R."/>
            <person name="La Ragione R."/>
            <person name="Hildebrand F."/>
            <person name="Pallen M.J."/>
        </authorList>
    </citation>
    <scope>NUCLEOTIDE SEQUENCE</scope>
    <source>
        <strain evidence="6">ChiHjej12B11-29160</strain>
    </source>
</reference>
<keyword evidence="4 6" id="KW-0067">ATP-binding</keyword>
<dbReference type="InterPro" id="IPR003593">
    <property type="entry name" value="AAA+_ATPase"/>
</dbReference>
<evidence type="ECO:0000256" key="2">
    <source>
        <dbReference type="ARBA" id="ARBA00022448"/>
    </source>
</evidence>
<comment type="caution">
    <text evidence="6">The sequence shown here is derived from an EMBL/GenBank/DDBJ whole genome shotgun (WGS) entry which is preliminary data.</text>
</comment>
<dbReference type="Gene3D" id="3.40.50.300">
    <property type="entry name" value="P-loop containing nucleotide triphosphate hydrolases"/>
    <property type="match status" value="1"/>
</dbReference>
<sequence>MYALETADLERSFRGHRVIDGLNLHVGKGEIYGFIGRNGAGKSTTMRMIAGLLAPQAGQIRIFGQALTPCEANPALGTLIENPGLYPNLSAFDNLMTKALVLGVVNASKRCRELLNLVGLDGSKKRVKGFSMGMRQRLGVAMALLGNPEILILDEPLNGLDPEGAREIRQLLSRLNRDRGITVLVSSHVLDQLERMCTCYGVIYGGRMVRELTAQEVEQECASYLALSCLEPERAFAILTERFPQFTASVLPDNSLHITGDIEASDVGCVLAEEGIVIQELHRTEGDIEDFFVQLMGGDDSKQAAHVSTSGHIPNHFVKGGDAR</sequence>
<proteinExistence type="inferred from homology"/>
<reference evidence="6" key="1">
    <citation type="submission" date="2020-10" db="EMBL/GenBank/DDBJ databases">
        <authorList>
            <person name="Gilroy R."/>
        </authorList>
    </citation>
    <scope>NUCLEOTIDE SEQUENCE</scope>
    <source>
        <strain evidence="6">ChiHjej12B11-29160</strain>
    </source>
</reference>
<evidence type="ECO:0000313" key="7">
    <source>
        <dbReference type="Proteomes" id="UP000824078"/>
    </source>
</evidence>
<dbReference type="SMART" id="SM00382">
    <property type="entry name" value="AAA"/>
    <property type="match status" value="1"/>
</dbReference>
<evidence type="ECO:0000256" key="3">
    <source>
        <dbReference type="ARBA" id="ARBA00022741"/>
    </source>
</evidence>
<comment type="similarity">
    <text evidence="1">Belongs to the ABC transporter superfamily.</text>
</comment>
<accession>A0A9D1HYZ5</accession>
<keyword evidence="3" id="KW-0547">Nucleotide-binding</keyword>
<keyword evidence="2" id="KW-0813">Transport</keyword>
<dbReference type="GO" id="GO:0005524">
    <property type="term" value="F:ATP binding"/>
    <property type="evidence" value="ECO:0007669"/>
    <property type="project" value="UniProtKB-KW"/>
</dbReference>
<dbReference type="InterPro" id="IPR003439">
    <property type="entry name" value="ABC_transporter-like_ATP-bd"/>
</dbReference>
<evidence type="ECO:0000256" key="4">
    <source>
        <dbReference type="ARBA" id="ARBA00022840"/>
    </source>
</evidence>
<dbReference type="AlphaFoldDB" id="A0A9D1HYZ5"/>
<dbReference type="PANTHER" id="PTHR43335">
    <property type="entry name" value="ABC TRANSPORTER, ATP-BINDING PROTEIN"/>
    <property type="match status" value="1"/>
</dbReference>
<dbReference type="Proteomes" id="UP000824078">
    <property type="component" value="Unassembled WGS sequence"/>
</dbReference>
<feature type="domain" description="ABC transporter" evidence="5">
    <location>
        <begin position="4"/>
        <end position="230"/>
    </location>
</feature>
<evidence type="ECO:0000313" key="6">
    <source>
        <dbReference type="EMBL" id="HIU24687.1"/>
    </source>
</evidence>
<dbReference type="GO" id="GO:0016887">
    <property type="term" value="F:ATP hydrolysis activity"/>
    <property type="evidence" value="ECO:0007669"/>
    <property type="project" value="InterPro"/>
</dbReference>
<dbReference type="PANTHER" id="PTHR43335:SF8">
    <property type="entry name" value="ABC TRANSPORTER, ATP-BINDING PROTEIN"/>
    <property type="match status" value="1"/>
</dbReference>
<evidence type="ECO:0000259" key="5">
    <source>
        <dbReference type="PROSITE" id="PS50893"/>
    </source>
</evidence>
<dbReference type="PROSITE" id="PS50893">
    <property type="entry name" value="ABC_TRANSPORTER_2"/>
    <property type="match status" value="1"/>
</dbReference>
<organism evidence="6 7">
    <name type="scientific">Candidatus Coprovicinus avistercoris</name>
    <dbReference type="NCBI Taxonomy" id="2840754"/>
    <lineage>
        <taxon>Bacteria</taxon>
        <taxon>Bacillati</taxon>
        <taxon>Actinomycetota</taxon>
        <taxon>Coriobacteriia</taxon>
        <taxon>Coriobacteriales</taxon>
        <taxon>Coriobacteriaceae</taxon>
        <taxon>Coriobacteriaceae incertae sedis</taxon>
        <taxon>Candidatus Coprovicinus</taxon>
    </lineage>
</organism>
<evidence type="ECO:0000256" key="1">
    <source>
        <dbReference type="ARBA" id="ARBA00005417"/>
    </source>
</evidence>
<dbReference type="SUPFAM" id="SSF52540">
    <property type="entry name" value="P-loop containing nucleoside triphosphate hydrolases"/>
    <property type="match status" value="1"/>
</dbReference>
<dbReference type="InterPro" id="IPR027417">
    <property type="entry name" value="P-loop_NTPase"/>
</dbReference>
<gene>
    <name evidence="6" type="ORF">IAD17_07175</name>
</gene>